<proteinExistence type="predicted"/>
<protein>
    <submittedName>
        <fullName evidence="3">Uncharacterized protein</fullName>
    </submittedName>
</protein>
<dbReference type="VEuPathDB" id="MicrosporidiaDB:M153_9650000638"/>
<evidence type="ECO:0000256" key="2">
    <source>
        <dbReference type="SAM" id="SignalP"/>
    </source>
</evidence>
<name>A0A0R0M0K3_9MICR</name>
<gene>
    <name evidence="3" type="ORF">M153_9650000638</name>
</gene>
<evidence type="ECO:0000256" key="1">
    <source>
        <dbReference type="SAM" id="MobiDB-lite"/>
    </source>
</evidence>
<feature type="non-terminal residue" evidence="3">
    <location>
        <position position="213"/>
    </location>
</feature>
<feature type="chain" id="PRO_5006399056" evidence="2">
    <location>
        <begin position="17"/>
        <end position="213"/>
    </location>
</feature>
<keyword evidence="4" id="KW-1185">Reference proteome</keyword>
<organism evidence="3 4">
    <name type="scientific">Pseudoloma neurophilia</name>
    <dbReference type="NCBI Taxonomy" id="146866"/>
    <lineage>
        <taxon>Eukaryota</taxon>
        <taxon>Fungi</taxon>
        <taxon>Fungi incertae sedis</taxon>
        <taxon>Microsporidia</taxon>
        <taxon>Pseudoloma</taxon>
    </lineage>
</organism>
<dbReference type="AlphaFoldDB" id="A0A0R0M0K3"/>
<feature type="signal peptide" evidence="2">
    <location>
        <begin position="1"/>
        <end position="16"/>
    </location>
</feature>
<evidence type="ECO:0000313" key="4">
    <source>
        <dbReference type="Proteomes" id="UP000051530"/>
    </source>
</evidence>
<sequence>MIYFQILSVFFLIILSERIFRLKHPTKDLYVGGDINKPKYVKFEKSFLFSEEQSDISGYVRITIEDKKPKKVWRVTKDKHKLLFSAPSADKYDSFKAEFLSRDKVLIKSVIKDKCLQYEKIKKKFVLKKCGKGKKRQNQTFLITNEAGEWKGDKAKNSDATKKENKVIWGLCSACLIGGFGSDHQGNIHDIANGVSISDSDDGKSKHPSNNPT</sequence>
<keyword evidence="2" id="KW-0732">Signal</keyword>
<accession>A0A0R0M0K3</accession>
<evidence type="ECO:0000313" key="3">
    <source>
        <dbReference type="EMBL" id="KRH92224.1"/>
    </source>
</evidence>
<reference evidence="3 4" key="1">
    <citation type="submission" date="2015-07" db="EMBL/GenBank/DDBJ databases">
        <title>The genome of Pseudoloma neurophilia, a relevant intracellular parasite of the zebrafish.</title>
        <authorList>
            <person name="Ndikumana S."/>
            <person name="Pelin A."/>
            <person name="Sanders J."/>
            <person name="Corradi N."/>
        </authorList>
    </citation>
    <scope>NUCLEOTIDE SEQUENCE [LARGE SCALE GENOMIC DNA]</scope>
    <source>
        <strain evidence="3 4">MK1</strain>
    </source>
</reference>
<dbReference type="Proteomes" id="UP000051530">
    <property type="component" value="Unassembled WGS sequence"/>
</dbReference>
<feature type="region of interest" description="Disordered" evidence="1">
    <location>
        <begin position="193"/>
        <end position="213"/>
    </location>
</feature>
<dbReference type="EMBL" id="LGUB01001101">
    <property type="protein sequence ID" value="KRH92224.1"/>
    <property type="molecule type" value="Genomic_DNA"/>
</dbReference>
<comment type="caution">
    <text evidence="3">The sequence shown here is derived from an EMBL/GenBank/DDBJ whole genome shotgun (WGS) entry which is preliminary data.</text>
</comment>